<accession>A0AAP0D3P2</accession>
<sequence>MGACLSSGSFSLEKSSCAFVVSIEGGLIEYPTPIFVSEVLDHQNPSSSFICNSDSLYYDGHIPALDVEHQLEAGQIYFILEKTMLHRSIRTSDMAQLALKASLALDSHYGQEFKTKKNKARISPTTTAQVENSNNDYKKLRKLSSKKARLAVRSFSVRLSTIYENNEGCDEEKKEGERERW</sequence>
<protein>
    <submittedName>
        <fullName evidence="1">Uncharacterized protein</fullName>
    </submittedName>
</protein>
<organism evidence="1 2">
    <name type="scientific">Deinandra increscens subsp. villosa</name>
    <dbReference type="NCBI Taxonomy" id="3103831"/>
    <lineage>
        <taxon>Eukaryota</taxon>
        <taxon>Viridiplantae</taxon>
        <taxon>Streptophyta</taxon>
        <taxon>Embryophyta</taxon>
        <taxon>Tracheophyta</taxon>
        <taxon>Spermatophyta</taxon>
        <taxon>Magnoliopsida</taxon>
        <taxon>eudicotyledons</taxon>
        <taxon>Gunneridae</taxon>
        <taxon>Pentapetalae</taxon>
        <taxon>asterids</taxon>
        <taxon>campanulids</taxon>
        <taxon>Asterales</taxon>
        <taxon>Asteraceae</taxon>
        <taxon>Asteroideae</taxon>
        <taxon>Heliantheae alliance</taxon>
        <taxon>Madieae</taxon>
        <taxon>Madiinae</taxon>
        <taxon>Deinandra</taxon>
    </lineage>
</organism>
<gene>
    <name evidence="1" type="ORF">SSX86_015033</name>
</gene>
<dbReference type="PANTHER" id="PTHR33052">
    <property type="entry name" value="DUF4228 DOMAIN PROTEIN-RELATED"/>
    <property type="match status" value="1"/>
</dbReference>
<dbReference type="EMBL" id="JBCNJP010000016">
    <property type="protein sequence ID" value="KAK9065632.1"/>
    <property type="molecule type" value="Genomic_DNA"/>
</dbReference>
<reference evidence="1 2" key="1">
    <citation type="submission" date="2024-04" db="EMBL/GenBank/DDBJ databases">
        <title>The reference genome of an endangered Asteraceae, Deinandra increscens subsp. villosa, native to the Central Coast of California.</title>
        <authorList>
            <person name="Guilliams M."/>
            <person name="Hasenstab-Lehman K."/>
            <person name="Meyer R."/>
            <person name="Mcevoy S."/>
        </authorList>
    </citation>
    <scope>NUCLEOTIDE SEQUENCE [LARGE SCALE GENOMIC DNA]</scope>
    <source>
        <tissue evidence="1">Leaf</tissue>
    </source>
</reference>
<evidence type="ECO:0000313" key="2">
    <source>
        <dbReference type="Proteomes" id="UP001408789"/>
    </source>
</evidence>
<name>A0AAP0D3P2_9ASTR</name>
<keyword evidence="2" id="KW-1185">Reference proteome</keyword>
<evidence type="ECO:0000313" key="1">
    <source>
        <dbReference type="EMBL" id="KAK9065632.1"/>
    </source>
</evidence>
<dbReference type="Pfam" id="PF14009">
    <property type="entry name" value="PADRE"/>
    <property type="match status" value="1"/>
</dbReference>
<comment type="caution">
    <text evidence="1">The sequence shown here is derived from an EMBL/GenBank/DDBJ whole genome shotgun (WGS) entry which is preliminary data.</text>
</comment>
<dbReference type="InterPro" id="IPR025322">
    <property type="entry name" value="PADRE_dom"/>
</dbReference>
<dbReference type="Proteomes" id="UP001408789">
    <property type="component" value="Unassembled WGS sequence"/>
</dbReference>
<dbReference type="AlphaFoldDB" id="A0AAP0D3P2"/>
<proteinExistence type="predicted"/>